<gene>
    <name evidence="4" type="ORF">BCR44DRAFT_250767</name>
</gene>
<comment type="caution">
    <text evidence="4">The sequence shown here is derived from an EMBL/GenBank/DDBJ whole genome shotgun (WGS) entry which is preliminary data.</text>
</comment>
<dbReference type="Proteomes" id="UP000193411">
    <property type="component" value="Unassembled WGS sequence"/>
</dbReference>
<dbReference type="GO" id="GO:0008270">
    <property type="term" value="F:zinc ion binding"/>
    <property type="evidence" value="ECO:0007669"/>
    <property type="project" value="UniProtKB-KW"/>
</dbReference>
<proteinExistence type="predicted"/>
<feature type="compositionally biased region" description="Gly residues" evidence="2">
    <location>
        <begin position="528"/>
        <end position="538"/>
    </location>
</feature>
<sequence length="736" mass="81663">MYTLLGAFWITHDQARILRHSWRVILHDLTYKVNRHGFKFAFFNAVDPSLRNRAVAQAIQWGESTEWHGLIMRKYRSVLLRVLGMDTGMDWSDMVFATDYDDAARRACIETFPGCRRIICSWHMSRAIRRAWRVPLGTRWHEFMQSLRHCRLQMTERGFDEAWAAILDSFPSMVDYLDATWFKVREDWARYGIGLQFTAATTATSRSESSHAKLKRDGSSNQSLLEFKVQLDEFLASELRSWNDELVRTKQGRGMSPQEQQETRKVFGGIVAAIEPLVTATWMTMFLNRVRKSFGYQVDPFTSDMLADTFYSWHDQNVLQHMLDSAVALWYISSNVVPRQYGSVVALLHHGGLICSCKHAITNGMPCKHILAAMRIDSRCMFNLRMIHPHWLLNRPADPIRMYRTLNHPAPHVADLPVKYHEELSQHVSSVRTWTHTDGMAGGSSSEPHVAANSNAANSNADAGGGLGYALEQAAHEALEQPTSTSTSTDGVLESGIAPISPSTTIANPSGKKATSGRRGQHERGIGDPEGQGRGQAGGVKKRAVKRGAGDTENSRVQSKKRAKTTEGEQEVLHTTIQQHAPSQTATDPAAVLQQWLAAAAFSAPPPAQVIQQQPGITPGMAPPVPNQLGGFNPLAAHPLPPFNPFLAMMSQQWQLAQPHQPHLPHPFPFPLTPHMPLPGYTGYGAAAPFAAPSSNIRDCPASPAAASPEVVQEGRRRRGQRGQGMEHGWEWGGGV</sequence>
<dbReference type="PANTHER" id="PTHR47718">
    <property type="entry name" value="OS01G0519700 PROTEIN"/>
    <property type="match status" value="1"/>
</dbReference>
<evidence type="ECO:0000256" key="1">
    <source>
        <dbReference type="PROSITE-ProRule" id="PRU00325"/>
    </source>
</evidence>
<name>A0A1Y2HBY7_9FUNG</name>
<dbReference type="InterPro" id="IPR007527">
    <property type="entry name" value="Znf_SWIM"/>
</dbReference>
<evidence type="ECO:0000313" key="5">
    <source>
        <dbReference type="Proteomes" id="UP000193411"/>
    </source>
</evidence>
<dbReference type="PROSITE" id="PS50966">
    <property type="entry name" value="ZF_SWIM"/>
    <property type="match status" value="1"/>
</dbReference>
<reference evidence="4 5" key="1">
    <citation type="submission" date="2016-07" db="EMBL/GenBank/DDBJ databases">
        <title>Pervasive Adenine N6-methylation of Active Genes in Fungi.</title>
        <authorList>
            <consortium name="DOE Joint Genome Institute"/>
            <person name="Mondo S.J."/>
            <person name="Dannebaum R.O."/>
            <person name="Kuo R.C."/>
            <person name="Labutti K."/>
            <person name="Haridas S."/>
            <person name="Kuo A."/>
            <person name="Salamov A."/>
            <person name="Ahrendt S.R."/>
            <person name="Lipzen A."/>
            <person name="Sullivan W."/>
            <person name="Andreopoulos W.B."/>
            <person name="Clum A."/>
            <person name="Lindquist E."/>
            <person name="Daum C."/>
            <person name="Ramamoorthy G.K."/>
            <person name="Gryganskyi A."/>
            <person name="Culley D."/>
            <person name="Magnuson J.K."/>
            <person name="James T.Y."/>
            <person name="O'Malley M.A."/>
            <person name="Stajich J.E."/>
            <person name="Spatafora J.W."/>
            <person name="Visel A."/>
            <person name="Grigoriev I.V."/>
        </authorList>
    </citation>
    <scope>NUCLEOTIDE SEQUENCE [LARGE SCALE GENOMIC DNA]</scope>
    <source>
        <strain evidence="4 5">PL171</strain>
    </source>
</reference>
<accession>A0A1Y2HBY7</accession>
<evidence type="ECO:0000259" key="3">
    <source>
        <dbReference type="PROSITE" id="PS50966"/>
    </source>
</evidence>
<feature type="non-terminal residue" evidence="4">
    <location>
        <position position="736"/>
    </location>
</feature>
<dbReference type="AlphaFoldDB" id="A0A1Y2HBY7"/>
<feature type="region of interest" description="Disordered" evidence="2">
    <location>
        <begin position="435"/>
        <end position="459"/>
    </location>
</feature>
<keyword evidence="1" id="KW-0479">Metal-binding</keyword>
<evidence type="ECO:0000313" key="4">
    <source>
        <dbReference type="EMBL" id="ORZ31504.1"/>
    </source>
</evidence>
<feature type="region of interest" description="Disordered" evidence="2">
    <location>
        <begin position="699"/>
        <end position="736"/>
    </location>
</feature>
<keyword evidence="1" id="KW-0862">Zinc</keyword>
<dbReference type="OrthoDB" id="3032185at2759"/>
<dbReference type="EMBL" id="MCFL01000059">
    <property type="protein sequence ID" value="ORZ31504.1"/>
    <property type="molecule type" value="Genomic_DNA"/>
</dbReference>
<feature type="region of interest" description="Disordered" evidence="2">
    <location>
        <begin position="476"/>
        <end position="573"/>
    </location>
</feature>
<protein>
    <recommendedName>
        <fullName evidence="3">SWIM-type domain-containing protein</fullName>
    </recommendedName>
</protein>
<feature type="domain" description="SWIM-type" evidence="3">
    <location>
        <begin position="341"/>
        <end position="378"/>
    </location>
</feature>
<keyword evidence="1" id="KW-0863">Zinc-finger</keyword>
<dbReference type="STRING" id="765915.A0A1Y2HBY7"/>
<evidence type="ECO:0000256" key="2">
    <source>
        <dbReference type="SAM" id="MobiDB-lite"/>
    </source>
</evidence>
<organism evidence="4 5">
    <name type="scientific">Catenaria anguillulae PL171</name>
    <dbReference type="NCBI Taxonomy" id="765915"/>
    <lineage>
        <taxon>Eukaryota</taxon>
        <taxon>Fungi</taxon>
        <taxon>Fungi incertae sedis</taxon>
        <taxon>Blastocladiomycota</taxon>
        <taxon>Blastocladiomycetes</taxon>
        <taxon>Blastocladiales</taxon>
        <taxon>Catenariaceae</taxon>
        <taxon>Catenaria</taxon>
    </lineage>
</organism>
<keyword evidence="5" id="KW-1185">Reference proteome</keyword>